<dbReference type="Gene3D" id="3.10.450.50">
    <property type="match status" value="1"/>
</dbReference>
<proteinExistence type="predicted"/>
<protein>
    <submittedName>
        <fullName evidence="1">SEC-C motif-containing protein</fullName>
    </submittedName>
</protein>
<organism evidence="1 2">
    <name type="scientific">Humitalea rosea</name>
    <dbReference type="NCBI Taxonomy" id="990373"/>
    <lineage>
        <taxon>Bacteria</taxon>
        <taxon>Pseudomonadati</taxon>
        <taxon>Pseudomonadota</taxon>
        <taxon>Alphaproteobacteria</taxon>
        <taxon>Acetobacterales</taxon>
        <taxon>Roseomonadaceae</taxon>
        <taxon>Humitalea</taxon>
    </lineage>
</organism>
<evidence type="ECO:0000313" key="1">
    <source>
        <dbReference type="EMBL" id="PZW40363.1"/>
    </source>
</evidence>
<dbReference type="AlphaFoldDB" id="A0A2W7IP02"/>
<comment type="caution">
    <text evidence="1">The sequence shown here is derived from an EMBL/GenBank/DDBJ whole genome shotgun (WGS) entry which is preliminary data.</text>
</comment>
<reference evidence="1 2" key="1">
    <citation type="submission" date="2018-06" db="EMBL/GenBank/DDBJ databases">
        <title>Genomic Encyclopedia of Archaeal and Bacterial Type Strains, Phase II (KMG-II): from individual species to whole genera.</title>
        <authorList>
            <person name="Goeker M."/>
        </authorList>
    </citation>
    <scope>NUCLEOTIDE SEQUENCE [LARGE SCALE GENOMIC DNA]</scope>
    <source>
        <strain evidence="1 2">DSM 24525</strain>
    </source>
</reference>
<evidence type="ECO:0000313" key="2">
    <source>
        <dbReference type="Proteomes" id="UP000249688"/>
    </source>
</evidence>
<keyword evidence="2" id="KW-1185">Reference proteome</keyword>
<dbReference type="Proteomes" id="UP000249688">
    <property type="component" value="Unassembled WGS sequence"/>
</dbReference>
<dbReference type="EMBL" id="QKYU01000024">
    <property type="protein sequence ID" value="PZW40363.1"/>
    <property type="molecule type" value="Genomic_DNA"/>
</dbReference>
<accession>A0A2W7IP02</accession>
<sequence>MANDSEAAKSSGAKNFVEDVAVVDERQLVRIEAVHRGFLYQHIYGAICLLLAGANGVDRVIVERDEDVEIVLPHRRVYIQIKTRIGSLSFGDIEGALQRFDEIRREHGKGARDGDAGFLIVSNAAPSGPLLKKFASDDWPKDVQLHWPDGPAPTDSFLPVPPKSIGDAISTCSTLAGKLPFALLKPETLTWKLASIVMFASAGSPPRQDHSFSREELTALFEQLVVQMQELPAPPPVYRAQIDEPALLGDQCVRIVSGLSGAGKTAWVAEAALHAPLPVTYIDVVDTPGPALASAVTREVAARIFGRSGGKLGEILLPGASGLDTLGALSVKLGEEGVYVHVVIDNAHRVPASDIEAIVARAPHLRFLLLAQPGAEVIAMEARLAVTAETLHGWDEDTIAAALHDAGCQADFGDCQRLSRLTGGLPFYVLNAATVAAREYGGSVRAFCADVEAQTHVVETAQEIILKRAFEGLSAEARETIAILSLADVALSRDEAMKLLQGASDIDARAGAARLRALPATGALELFGNSALKVHDAVRMLGLADLAGRGGAAESKAKAALREVIIVSIRKDWSIAKLGLLIRLFGQLGDARILVGFATDELFHEMGVWPEIEPFLVDIAASAEADPETRLWALDGLVFNDLREGAFEPARGRIDEMQVLVEANGLGEDEWLAWGMKRMLLRSMLGDAKGVNEMLGMVERRISAKAEHMRVFRYNRALALFKLGDNTTAVAAASELIEEYYGELGITPGDVMGRSAGELRRQLPTVRDITNTLKHLADTLDLLAQAAGRMSQRSVLARIHAMKFYELAHAFDSLVRVGLDLVDELVWVNDFIGARQVLERSIFPIMQGVGLASRVIETRALYAVVLAYCGDHQAAADEVARLRPFEEAMAPGHREAFQNQKRLIENVRRFGGPRQQEVNIPASLQALFDQRRGAPRVVEPRRKVGRNERCPCGSGKKYKQCHGR</sequence>
<dbReference type="RefSeq" id="WP_245903659.1">
    <property type="nucleotide sequence ID" value="NZ_QKYU01000024.1"/>
</dbReference>
<dbReference type="SUPFAM" id="SSF103642">
    <property type="entry name" value="Sec-C motif"/>
    <property type="match status" value="1"/>
</dbReference>
<dbReference type="InterPro" id="IPR004027">
    <property type="entry name" value="SEC_C_motif"/>
</dbReference>
<name>A0A2W7IP02_9PROT</name>
<dbReference type="Pfam" id="PF02810">
    <property type="entry name" value="SEC-C"/>
    <property type="match status" value="1"/>
</dbReference>
<gene>
    <name evidence="1" type="ORF">C8P66_1242</name>
</gene>